<dbReference type="CDD" id="cd06911">
    <property type="entry name" value="VirB9_CagX_TrbG"/>
    <property type="match status" value="1"/>
</dbReference>
<evidence type="ECO:0000313" key="4">
    <source>
        <dbReference type="EMBL" id="CAB4192269.1"/>
    </source>
</evidence>
<keyword evidence="2" id="KW-0732">Signal</keyword>
<accession>A0A6J5R5Q3</accession>
<feature type="compositionally biased region" description="Low complexity" evidence="3">
    <location>
        <begin position="34"/>
        <end position="52"/>
    </location>
</feature>
<evidence type="ECO:0000256" key="2">
    <source>
        <dbReference type="ARBA" id="ARBA00022729"/>
    </source>
</evidence>
<dbReference type="EMBL" id="LR797181">
    <property type="protein sequence ID" value="CAB4192269.1"/>
    <property type="molecule type" value="Genomic_DNA"/>
</dbReference>
<protein>
    <submittedName>
        <fullName evidence="4">VirB9 Type IV secretory pathway, VirB9 components</fullName>
    </submittedName>
</protein>
<dbReference type="InterPro" id="IPR033645">
    <property type="entry name" value="VirB9/CagX/TrbG_C"/>
</dbReference>
<reference evidence="4" key="1">
    <citation type="submission" date="2020-05" db="EMBL/GenBank/DDBJ databases">
        <authorList>
            <person name="Chiriac C."/>
            <person name="Salcher M."/>
            <person name="Ghai R."/>
            <person name="Kavagutti S V."/>
        </authorList>
    </citation>
    <scope>NUCLEOTIDE SEQUENCE</scope>
</reference>
<name>A0A6J5R5Q3_9CAUD</name>
<comment type="similarity">
    <text evidence="1">Belongs to the TrbG/VirB9 family.</text>
</comment>
<feature type="region of interest" description="Disordered" evidence="3">
    <location>
        <begin position="34"/>
        <end position="72"/>
    </location>
</feature>
<dbReference type="Gene3D" id="2.60.40.2500">
    <property type="match status" value="1"/>
</dbReference>
<sequence>MVNRTSVSAAALMCSVSFGSVALADQHVPPINRASASASANSTQSNAQASAQFVPSEGGAATGNPADLSPDQQRALTKMPPRVDVAPPPGALSQKERQVVKISKKSASRLAIPRADADGYVSYAYGSTQPVIVCAVAKICLLTLPIGEIITGSNDKDVGHFKLSDTVNWTVEPLLSGSGRNLQTSVSIRPNQANLEAVLVLPTTGHIYSISLRSTEHDWMPLIRFYFPDVETRNAQEAYRKQVNAAVPQQKSKTASGSGINSISFGYEIFGDAPWRPTQVYTDGQRTVIAFPSGVASNELPVLVGLADDGGWFSSPTETVIGSRMLPDGRMLVDAVLQRAALVTGVGSNQVEVTITKTK</sequence>
<dbReference type="InterPro" id="IPR038161">
    <property type="entry name" value="VirB9/CagX/TrbG_C_sf"/>
</dbReference>
<dbReference type="InterPro" id="IPR010258">
    <property type="entry name" value="Conjugal_tfr_TrbG/VirB9/CagX"/>
</dbReference>
<evidence type="ECO:0000256" key="1">
    <source>
        <dbReference type="ARBA" id="ARBA00006135"/>
    </source>
</evidence>
<organism evidence="4">
    <name type="scientific">uncultured Caudovirales phage</name>
    <dbReference type="NCBI Taxonomy" id="2100421"/>
    <lineage>
        <taxon>Viruses</taxon>
        <taxon>Duplodnaviria</taxon>
        <taxon>Heunggongvirae</taxon>
        <taxon>Uroviricota</taxon>
        <taxon>Caudoviricetes</taxon>
        <taxon>Peduoviridae</taxon>
        <taxon>Maltschvirus</taxon>
        <taxon>Maltschvirus maltsch</taxon>
    </lineage>
</organism>
<proteinExistence type="inferred from homology"/>
<dbReference type="Pfam" id="PF03524">
    <property type="entry name" value="CagX"/>
    <property type="match status" value="1"/>
</dbReference>
<evidence type="ECO:0000256" key="3">
    <source>
        <dbReference type="SAM" id="MobiDB-lite"/>
    </source>
</evidence>
<gene>
    <name evidence="4" type="ORF">UFOVP1244_14</name>
</gene>